<reference evidence="3 4" key="1">
    <citation type="submission" date="2024-10" db="EMBL/GenBank/DDBJ databases">
        <title>Updated reference genomes for cyclostephanoid diatoms.</title>
        <authorList>
            <person name="Roberts W.R."/>
            <person name="Alverson A.J."/>
        </authorList>
    </citation>
    <scope>NUCLEOTIDE SEQUENCE [LARGE SCALE GENOMIC DNA]</scope>
    <source>
        <strain evidence="3 4">AJA276-08</strain>
    </source>
</reference>
<feature type="transmembrane region" description="Helical" evidence="2">
    <location>
        <begin position="86"/>
        <end position="106"/>
    </location>
</feature>
<proteinExistence type="predicted"/>
<keyword evidence="4" id="KW-1185">Reference proteome</keyword>
<feature type="region of interest" description="Disordered" evidence="1">
    <location>
        <begin position="117"/>
        <end position="142"/>
    </location>
</feature>
<evidence type="ECO:0008006" key="5">
    <source>
        <dbReference type="Google" id="ProtNLM"/>
    </source>
</evidence>
<keyword evidence="2" id="KW-1133">Transmembrane helix</keyword>
<name>A0ABD3QEF9_9STRA</name>
<sequence>MPNSSATDVEPFPEMALQFNPTQEHGGLGTGESQEIIVDSAGKAILVGESDVESDKGGRPLASRAHAKGGICPVWLRSSSPRTKGLLGLVTTLFLCFVLVMIIGVVQSSAPAVESMASDQNKVTDPDEAPSPAPTEPSPSSTDSVLMYEINILLSDFLEAKVPNFTDGLTSAEMQNLNLINDHIESAISESLSDRLPQGYSVESVQVDKFDGYSTTVGKRERFRHLQERFDIIHNVLYSASVTADCQVADCSAAVDIVAGVTSDLSQLEFLQVSAEAESPTKSPVASTLAPVISTTAPTKYDSTPPTIGKMSVLGRSLVENALVHALSTMHARKDYYASSGLDTRSYLVVPVLGFRRKPIATIHLQTVLMRQICWVLAKRLVTKESRVRNAAVNVLGMSIVGKTCSVIEGLASNQCQGVQDKGHLV</sequence>
<gene>
    <name evidence="3" type="ORF">ACHAW5_004402</name>
</gene>
<evidence type="ECO:0000256" key="1">
    <source>
        <dbReference type="SAM" id="MobiDB-lite"/>
    </source>
</evidence>
<comment type="caution">
    <text evidence="3">The sequence shown here is derived from an EMBL/GenBank/DDBJ whole genome shotgun (WGS) entry which is preliminary data.</text>
</comment>
<evidence type="ECO:0000313" key="4">
    <source>
        <dbReference type="Proteomes" id="UP001530315"/>
    </source>
</evidence>
<protein>
    <recommendedName>
        <fullName evidence="5">Transmembrane protein</fullName>
    </recommendedName>
</protein>
<keyword evidence="2" id="KW-0812">Transmembrane</keyword>
<keyword evidence="2" id="KW-0472">Membrane</keyword>
<dbReference type="AlphaFoldDB" id="A0ABD3QEF9"/>
<organism evidence="3 4">
    <name type="scientific">Stephanodiscus triporus</name>
    <dbReference type="NCBI Taxonomy" id="2934178"/>
    <lineage>
        <taxon>Eukaryota</taxon>
        <taxon>Sar</taxon>
        <taxon>Stramenopiles</taxon>
        <taxon>Ochrophyta</taxon>
        <taxon>Bacillariophyta</taxon>
        <taxon>Coscinodiscophyceae</taxon>
        <taxon>Thalassiosirophycidae</taxon>
        <taxon>Stephanodiscales</taxon>
        <taxon>Stephanodiscaceae</taxon>
        <taxon>Stephanodiscus</taxon>
    </lineage>
</organism>
<evidence type="ECO:0000313" key="3">
    <source>
        <dbReference type="EMBL" id="KAL3796500.1"/>
    </source>
</evidence>
<dbReference type="EMBL" id="JALLAZ020000385">
    <property type="protein sequence ID" value="KAL3796500.1"/>
    <property type="molecule type" value="Genomic_DNA"/>
</dbReference>
<evidence type="ECO:0000256" key="2">
    <source>
        <dbReference type="SAM" id="Phobius"/>
    </source>
</evidence>
<dbReference type="Proteomes" id="UP001530315">
    <property type="component" value="Unassembled WGS sequence"/>
</dbReference>
<accession>A0ABD3QEF9</accession>